<gene>
    <name evidence="1" type="ORF">F383_13007</name>
</gene>
<keyword evidence="2" id="KW-1185">Reference proteome</keyword>
<accession>A0A0B0NJS4</accession>
<dbReference type="Proteomes" id="UP000032142">
    <property type="component" value="Unassembled WGS sequence"/>
</dbReference>
<organism evidence="1 2">
    <name type="scientific">Gossypium arboreum</name>
    <name type="common">Tree cotton</name>
    <name type="synonym">Gossypium nanking</name>
    <dbReference type="NCBI Taxonomy" id="29729"/>
    <lineage>
        <taxon>Eukaryota</taxon>
        <taxon>Viridiplantae</taxon>
        <taxon>Streptophyta</taxon>
        <taxon>Embryophyta</taxon>
        <taxon>Tracheophyta</taxon>
        <taxon>Spermatophyta</taxon>
        <taxon>Magnoliopsida</taxon>
        <taxon>eudicotyledons</taxon>
        <taxon>Gunneridae</taxon>
        <taxon>Pentapetalae</taxon>
        <taxon>rosids</taxon>
        <taxon>malvids</taxon>
        <taxon>Malvales</taxon>
        <taxon>Malvaceae</taxon>
        <taxon>Malvoideae</taxon>
        <taxon>Gossypium</taxon>
    </lineage>
</organism>
<proteinExistence type="predicted"/>
<protein>
    <submittedName>
        <fullName evidence="1">Uncharacterized protein</fullName>
    </submittedName>
</protein>
<dbReference type="AlphaFoldDB" id="A0A0B0NJS4"/>
<sequence>MRIHNVEVVHPTHQISIPFLFELMLFLTSKCMSHAYIVRHTLSI</sequence>
<evidence type="ECO:0000313" key="1">
    <source>
        <dbReference type="EMBL" id="KHG11291.1"/>
    </source>
</evidence>
<name>A0A0B0NJS4_GOSAR</name>
<evidence type="ECO:0000313" key="2">
    <source>
        <dbReference type="Proteomes" id="UP000032142"/>
    </source>
</evidence>
<reference evidence="2" key="1">
    <citation type="submission" date="2014-09" db="EMBL/GenBank/DDBJ databases">
        <authorList>
            <person name="Mudge J."/>
            <person name="Ramaraj T."/>
            <person name="Lindquist I.E."/>
            <person name="Bharti A.K."/>
            <person name="Sundararajan A."/>
            <person name="Cameron C.T."/>
            <person name="Woodward J.E."/>
            <person name="May G.D."/>
            <person name="Brubaker C."/>
            <person name="Broadhvest J."/>
            <person name="Wilkins T.A."/>
        </authorList>
    </citation>
    <scope>NUCLEOTIDE SEQUENCE</scope>
    <source>
        <strain evidence="2">cv. AKA8401</strain>
    </source>
</reference>
<dbReference type="EMBL" id="KN395557">
    <property type="protein sequence ID" value="KHG11291.1"/>
    <property type="molecule type" value="Genomic_DNA"/>
</dbReference>